<evidence type="ECO:0000256" key="1">
    <source>
        <dbReference type="SAM" id="MobiDB-lite"/>
    </source>
</evidence>
<organism evidence="2 3">
    <name type="scientific">Durusdinium trenchii</name>
    <dbReference type="NCBI Taxonomy" id="1381693"/>
    <lineage>
        <taxon>Eukaryota</taxon>
        <taxon>Sar</taxon>
        <taxon>Alveolata</taxon>
        <taxon>Dinophyceae</taxon>
        <taxon>Suessiales</taxon>
        <taxon>Symbiodiniaceae</taxon>
        <taxon>Durusdinium</taxon>
    </lineage>
</organism>
<name>A0ABP0S4M6_9DINO</name>
<comment type="caution">
    <text evidence="2">The sequence shown here is derived from an EMBL/GenBank/DDBJ whole genome shotgun (WGS) entry which is preliminary data.</text>
</comment>
<feature type="region of interest" description="Disordered" evidence="1">
    <location>
        <begin position="86"/>
        <end position="139"/>
    </location>
</feature>
<feature type="compositionally biased region" description="Low complexity" evidence="1">
    <location>
        <begin position="103"/>
        <end position="113"/>
    </location>
</feature>
<sequence>MPALVEISTTDQSFRGSFFFVVRRFLTGSEIFDQVIPQVECIWLHECSILMGAPGQVRIFHWDDLVPLYEGAFLRIRYIWRPQEQGESSTCDEGSSSDDSDSDSTSLSGPPSGNETLPANRPDAASGEERLTRGSGGSHPLALDLQAALPLDLTDDDKTSLMHMPLRRFVYDRPLHGAVDIPQQVLQDSLLQYLQAEAHLRPTDPMMTMVWILVNEDPVNLPITMFRAHDRRMLTTQVSEAWRGHNGYEVASAFLCSPQPPRFHMREVPGRSLLVTPKLELHPHWAAWLMDVYLVSDSDKVFKERVAIWTMQLTVGDLAQRLGYDAKGARAIRLDFPGVTLTETEEICFPPGTFFRMLLRCFFDKKLYSFGQQEDPGL</sequence>
<dbReference type="Proteomes" id="UP001642484">
    <property type="component" value="Unassembled WGS sequence"/>
</dbReference>
<evidence type="ECO:0000313" key="2">
    <source>
        <dbReference type="EMBL" id="CAK9107276.1"/>
    </source>
</evidence>
<dbReference type="EMBL" id="CAXAMN010026962">
    <property type="protein sequence ID" value="CAK9107276.1"/>
    <property type="molecule type" value="Genomic_DNA"/>
</dbReference>
<protein>
    <submittedName>
        <fullName evidence="2">Uncharacterized protein</fullName>
    </submittedName>
</protein>
<proteinExistence type="predicted"/>
<gene>
    <name evidence="2" type="ORF">CCMP2556_LOCUS50074</name>
</gene>
<reference evidence="2 3" key="1">
    <citation type="submission" date="2024-02" db="EMBL/GenBank/DDBJ databases">
        <authorList>
            <person name="Chen Y."/>
            <person name="Shah S."/>
            <person name="Dougan E. K."/>
            <person name="Thang M."/>
            <person name="Chan C."/>
        </authorList>
    </citation>
    <scope>NUCLEOTIDE SEQUENCE [LARGE SCALE GENOMIC DNA]</scope>
</reference>
<evidence type="ECO:0000313" key="3">
    <source>
        <dbReference type="Proteomes" id="UP001642484"/>
    </source>
</evidence>
<accession>A0ABP0S4M6</accession>
<keyword evidence="3" id="KW-1185">Reference proteome</keyword>